<dbReference type="GO" id="GO:0000166">
    <property type="term" value="F:nucleotide binding"/>
    <property type="evidence" value="ECO:0007669"/>
    <property type="project" value="InterPro"/>
</dbReference>
<protein>
    <submittedName>
        <fullName evidence="5">Gfo/Idh/MocA family oxidoreductase</fullName>
    </submittedName>
    <submittedName>
        <fullName evidence="4">Oxidoreductase, NAD-binding domain protein</fullName>
    </submittedName>
</protein>
<dbReference type="eggNOG" id="COG0673">
    <property type="taxonomic scope" value="Bacteria"/>
</dbReference>
<evidence type="ECO:0000256" key="1">
    <source>
        <dbReference type="ARBA" id="ARBA00023002"/>
    </source>
</evidence>
<gene>
    <name evidence="5" type="ORF">CH238_03320</name>
    <name evidence="4" type="ORF">CLOLEP_02804</name>
</gene>
<keyword evidence="1" id="KW-0560">Oxidoreductase</keyword>
<dbReference type="EMBL" id="ABCB02000020">
    <property type="protein sequence ID" value="EDO59987.1"/>
    <property type="molecule type" value="Genomic_DNA"/>
</dbReference>
<evidence type="ECO:0000313" key="6">
    <source>
        <dbReference type="Proteomes" id="UP000003490"/>
    </source>
</evidence>
<dbReference type="SUPFAM" id="SSF55347">
    <property type="entry name" value="Glyceraldehyde-3-phosphate dehydrogenase-like, C-terminal domain"/>
    <property type="match status" value="1"/>
</dbReference>
<proteinExistence type="predicted"/>
<evidence type="ECO:0000313" key="7">
    <source>
        <dbReference type="Proteomes" id="UP000220611"/>
    </source>
</evidence>
<feature type="domain" description="GFO/IDH/MocA-like oxidoreductase" evidence="3">
    <location>
        <begin position="149"/>
        <end position="288"/>
    </location>
</feature>
<dbReference type="Pfam" id="PF01408">
    <property type="entry name" value="GFO_IDH_MocA"/>
    <property type="match status" value="1"/>
</dbReference>
<reference evidence="4 6" key="1">
    <citation type="submission" date="2007-08" db="EMBL/GenBank/DDBJ databases">
        <title>Draft genome sequence of Clostridium leptum (DSM 753).</title>
        <authorList>
            <person name="Sudarsanam P."/>
            <person name="Ley R."/>
            <person name="Guruge J."/>
            <person name="Turnbaugh P.J."/>
            <person name="Mahowald M."/>
            <person name="Liep D."/>
            <person name="Gordon J."/>
        </authorList>
    </citation>
    <scope>NUCLEOTIDE SEQUENCE [LARGE SCALE GENOMIC DNA]</scope>
    <source>
        <strain evidence="4 6">DSM 753</strain>
    </source>
</reference>
<dbReference type="HOGENOM" id="CLU_023194_1_3_9"/>
<dbReference type="PANTHER" id="PTHR43818:SF11">
    <property type="entry name" value="BCDNA.GH03377"/>
    <property type="match status" value="1"/>
</dbReference>
<evidence type="ECO:0000259" key="2">
    <source>
        <dbReference type="Pfam" id="PF01408"/>
    </source>
</evidence>
<dbReference type="PANTHER" id="PTHR43818">
    <property type="entry name" value="BCDNA.GH03377"/>
    <property type="match status" value="1"/>
</dbReference>
<evidence type="ECO:0000259" key="3">
    <source>
        <dbReference type="Pfam" id="PF22725"/>
    </source>
</evidence>
<reference evidence="4 6" key="2">
    <citation type="submission" date="2007-08" db="EMBL/GenBank/DDBJ databases">
        <authorList>
            <person name="Fulton L."/>
            <person name="Clifton S."/>
            <person name="Fulton B."/>
            <person name="Xu J."/>
            <person name="Minx P."/>
            <person name="Pepin K.H."/>
            <person name="Johnson M."/>
            <person name="Thiruvilangam P."/>
            <person name="Bhonagiri V."/>
            <person name="Nash W.E."/>
            <person name="Wang C."/>
            <person name="Mardis E.R."/>
            <person name="Wilson R.K."/>
        </authorList>
    </citation>
    <scope>NUCLEOTIDE SEQUENCE [LARGE SCALE GENOMIC DNA]</scope>
    <source>
        <strain evidence="4 6">DSM 753</strain>
    </source>
</reference>
<dbReference type="EMBL" id="NOXF01000001">
    <property type="protein sequence ID" value="PEQ26033.1"/>
    <property type="molecule type" value="Genomic_DNA"/>
</dbReference>
<accession>A7VW40</accession>
<dbReference type="InterPro" id="IPR000683">
    <property type="entry name" value="Gfo/Idh/MocA-like_OxRdtase_N"/>
</dbReference>
<evidence type="ECO:0000313" key="5">
    <source>
        <dbReference type="EMBL" id="PEQ26033.1"/>
    </source>
</evidence>
<evidence type="ECO:0000313" key="4">
    <source>
        <dbReference type="EMBL" id="EDO59987.1"/>
    </source>
</evidence>
<organism evidence="4 6">
    <name type="scientific">[Clostridium] leptum DSM 753</name>
    <dbReference type="NCBI Taxonomy" id="428125"/>
    <lineage>
        <taxon>Bacteria</taxon>
        <taxon>Bacillati</taxon>
        <taxon>Bacillota</taxon>
        <taxon>Clostridia</taxon>
        <taxon>Eubacteriales</taxon>
        <taxon>Oscillospiraceae</taxon>
        <taxon>Oscillospiraceae incertae sedis</taxon>
    </lineage>
</organism>
<dbReference type="InterPro" id="IPR055170">
    <property type="entry name" value="GFO_IDH_MocA-like_dom"/>
</dbReference>
<feature type="domain" description="Gfo/Idh/MocA-like oxidoreductase N-terminal" evidence="2">
    <location>
        <begin position="6"/>
        <end position="137"/>
    </location>
</feature>
<sequence>MEKQYRVVIIGFSHMHINDVAAHFYENPRTDLVAGADTIPLVPELKEGTFTRKWNLEFCRTNFKIPKIYEDYREMLDQEKPDLAVITCENAQHLEVMYECAVRGVNVSIEKPMAADLSMAMEMIRISNTYGVKMFVNWPVTWRPELHLMKDLLDEGKIGRILEFKIRVSHTGPLGDGAKHPGVKITAEPMTNEEKARTWWYQSKCGGGAMLDFCCYGAMMSRWLIGKPAVAALGMRANLNTQWGNAEDNASMLVRYDDAMASIETSWTTYHDLVPVNCPMVYGTKGAMTAAQIDGKDCVKVILPDGEEEYYYPPELEYQYRDIACAFVHNMDTNEPVHATLTPEINIDGMAILDAGVRSCNSGRLELVNNWAWQIG</sequence>
<dbReference type="Gene3D" id="3.30.360.10">
    <property type="entry name" value="Dihydrodipicolinate Reductase, domain 2"/>
    <property type="match status" value="1"/>
</dbReference>
<dbReference type="OrthoDB" id="9815825at2"/>
<comment type="caution">
    <text evidence="4">The sequence shown here is derived from an EMBL/GenBank/DDBJ whole genome shotgun (WGS) entry which is preliminary data.</text>
</comment>
<dbReference type="Gene3D" id="3.40.50.720">
    <property type="entry name" value="NAD(P)-binding Rossmann-like Domain"/>
    <property type="match status" value="1"/>
</dbReference>
<dbReference type="GO" id="GO:0016491">
    <property type="term" value="F:oxidoreductase activity"/>
    <property type="evidence" value="ECO:0007669"/>
    <property type="project" value="UniProtKB-KW"/>
</dbReference>
<dbReference type="Proteomes" id="UP000220611">
    <property type="component" value="Unassembled WGS sequence"/>
</dbReference>
<dbReference type="SUPFAM" id="SSF51735">
    <property type="entry name" value="NAD(P)-binding Rossmann-fold domains"/>
    <property type="match status" value="1"/>
</dbReference>
<dbReference type="Pfam" id="PF22725">
    <property type="entry name" value="GFO_IDH_MocA_C3"/>
    <property type="match status" value="1"/>
</dbReference>
<dbReference type="InterPro" id="IPR036291">
    <property type="entry name" value="NAD(P)-bd_dom_sf"/>
</dbReference>
<dbReference type="AlphaFoldDB" id="A7VW40"/>
<reference evidence="5 7" key="3">
    <citation type="submission" date="2017-07" db="EMBL/GenBank/DDBJ databases">
        <title>Prevalence of linear plasmids in Cutibacterium (Propionibacterium) acnes isolates obtained from prostatic tissue.</title>
        <authorList>
            <person name="Davidsson S."/>
            <person name="Carlsson J."/>
            <person name="Molling P."/>
            <person name="Andren O."/>
            <person name="Andersson S.-O."/>
            <person name="Brzuszkiewicz E."/>
            <person name="Poehlein A."/>
            <person name="Al-Zeer M."/>
            <person name="Brinkmann V."/>
            <person name="Scavenius C."/>
            <person name="Nazipi S."/>
            <person name="Soderquist B."/>
            <person name="Bruggemann H."/>
        </authorList>
    </citation>
    <scope>NUCLEOTIDE SEQUENCE [LARGE SCALE GENOMIC DNA]</scope>
    <source>
        <strain evidence="5 7">DSM 753</strain>
    </source>
</reference>
<dbReference type="InterPro" id="IPR050463">
    <property type="entry name" value="Gfo/Idh/MocA_oxidrdct_glycsds"/>
</dbReference>
<keyword evidence="7" id="KW-1185">Reference proteome</keyword>
<name>A7VW40_9FIRM</name>
<dbReference type="Proteomes" id="UP000003490">
    <property type="component" value="Unassembled WGS sequence"/>
</dbReference>